<dbReference type="AlphaFoldDB" id="A0A6I4W1T2"/>
<name>A0A6I4W1T2_9BACL</name>
<dbReference type="Proteomes" id="UP000430692">
    <property type="component" value="Unassembled WGS sequence"/>
</dbReference>
<sequence>MTTAVSPLLLKEQLKTKVMKVVAKAVIYHVGDDLTNPIPETDQWRVLVLQRFPGDFRPESPDGHDLPGGVVKKGKKLRYDIERARLVRRVFGETGISLSTHMLRYIKKRSLPNRPGTVSWYGAATTSTEVNLISHVSFDWVEIGNLEAANLPDWMSEVIRSGVDVVHNQLTT</sequence>
<dbReference type="RefSeq" id="WP_160803264.1">
    <property type="nucleotide sequence ID" value="NZ_WUUL01000022.1"/>
</dbReference>
<keyword evidence="2" id="KW-1185">Reference proteome</keyword>
<gene>
    <name evidence="1" type="ORF">GSM42_19685</name>
</gene>
<dbReference type="SUPFAM" id="SSF55811">
    <property type="entry name" value="Nudix"/>
    <property type="match status" value="1"/>
</dbReference>
<evidence type="ECO:0000313" key="1">
    <source>
        <dbReference type="EMBL" id="MXQ55906.1"/>
    </source>
</evidence>
<comment type="caution">
    <text evidence="1">The sequence shown here is derived from an EMBL/GenBank/DDBJ whole genome shotgun (WGS) entry which is preliminary data.</text>
</comment>
<dbReference type="EMBL" id="WUUL01000022">
    <property type="protein sequence ID" value="MXQ55906.1"/>
    <property type="molecule type" value="Genomic_DNA"/>
</dbReference>
<organism evidence="1 2">
    <name type="scientific">Shimazuella alba</name>
    <dbReference type="NCBI Taxonomy" id="2690964"/>
    <lineage>
        <taxon>Bacteria</taxon>
        <taxon>Bacillati</taxon>
        <taxon>Bacillota</taxon>
        <taxon>Bacilli</taxon>
        <taxon>Bacillales</taxon>
        <taxon>Thermoactinomycetaceae</taxon>
        <taxon>Shimazuella</taxon>
    </lineage>
</organism>
<dbReference type="Gene3D" id="3.90.79.10">
    <property type="entry name" value="Nucleoside Triphosphate Pyrophosphohydrolase"/>
    <property type="match status" value="1"/>
</dbReference>
<accession>A0A6I4W1T2</accession>
<proteinExistence type="predicted"/>
<evidence type="ECO:0000313" key="2">
    <source>
        <dbReference type="Proteomes" id="UP000430692"/>
    </source>
</evidence>
<protein>
    <recommendedName>
        <fullName evidence="3">Nudix hydrolase domain-containing protein</fullName>
    </recommendedName>
</protein>
<dbReference type="InterPro" id="IPR015797">
    <property type="entry name" value="NUDIX_hydrolase-like_dom_sf"/>
</dbReference>
<evidence type="ECO:0008006" key="3">
    <source>
        <dbReference type="Google" id="ProtNLM"/>
    </source>
</evidence>
<reference evidence="1 2" key="1">
    <citation type="submission" date="2019-12" db="EMBL/GenBank/DDBJ databases">
        <title>Whole-genome analyses of novel actinobacteria.</title>
        <authorList>
            <person name="Sahin N."/>
            <person name="Saygin H."/>
        </authorList>
    </citation>
    <scope>NUCLEOTIDE SEQUENCE [LARGE SCALE GENOMIC DNA]</scope>
    <source>
        <strain evidence="1 2">KC615</strain>
    </source>
</reference>